<evidence type="ECO:0000313" key="2">
    <source>
        <dbReference type="EMBL" id="JAI00206.1"/>
    </source>
</evidence>
<proteinExistence type="predicted"/>
<organism evidence="2">
    <name type="scientific">Anguilla anguilla</name>
    <name type="common">European freshwater eel</name>
    <name type="synonym">Muraena anguilla</name>
    <dbReference type="NCBI Taxonomy" id="7936"/>
    <lineage>
        <taxon>Eukaryota</taxon>
        <taxon>Metazoa</taxon>
        <taxon>Chordata</taxon>
        <taxon>Craniata</taxon>
        <taxon>Vertebrata</taxon>
        <taxon>Euteleostomi</taxon>
        <taxon>Actinopterygii</taxon>
        <taxon>Neopterygii</taxon>
        <taxon>Teleostei</taxon>
        <taxon>Anguilliformes</taxon>
        <taxon>Anguillidae</taxon>
        <taxon>Anguilla</taxon>
    </lineage>
</organism>
<protein>
    <submittedName>
        <fullName evidence="2">Uncharacterized protein</fullName>
    </submittedName>
</protein>
<name>A0A0E9XED3_ANGAN</name>
<dbReference type="EMBL" id="GBXM01008372">
    <property type="protein sequence ID" value="JAI00206.1"/>
    <property type="molecule type" value="Transcribed_RNA"/>
</dbReference>
<feature type="compositionally biased region" description="Basic residues" evidence="1">
    <location>
        <begin position="53"/>
        <end position="65"/>
    </location>
</feature>
<reference evidence="2" key="2">
    <citation type="journal article" date="2015" name="Fish Shellfish Immunol.">
        <title>Early steps in the European eel (Anguilla anguilla)-Vibrio vulnificus interaction in the gills: Role of the RtxA13 toxin.</title>
        <authorList>
            <person name="Callol A."/>
            <person name="Pajuelo D."/>
            <person name="Ebbesson L."/>
            <person name="Teles M."/>
            <person name="MacKenzie S."/>
            <person name="Amaro C."/>
        </authorList>
    </citation>
    <scope>NUCLEOTIDE SEQUENCE</scope>
</reference>
<sequence length="65" mass="7239">MASFTKEFCKKRDIANSRDYSWGTVPPLSEPVCDIIQPSSSVKTSQSPPPMIKRAKGKKKKGKIE</sequence>
<accession>A0A0E9XED3</accession>
<reference evidence="2" key="1">
    <citation type="submission" date="2014-11" db="EMBL/GenBank/DDBJ databases">
        <authorList>
            <person name="Amaro Gonzalez C."/>
        </authorList>
    </citation>
    <scope>NUCLEOTIDE SEQUENCE</scope>
</reference>
<feature type="region of interest" description="Disordered" evidence="1">
    <location>
        <begin position="38"/>
        <end position="65"/>
    </location>
</feature>
<dbReference type="AlphaFoldDB" id="A0A0E9XED3"/>
<evidence type="ECO:0000256" key="1">
    <source>
        <dbReference type="SAM" id="MobiDB-lite"/>
    </source>
</evidence>